<reference evidence="2" key="1">
    <citation type="submission" date="2019-08" db="EMBL/GenBank/DDBJ databases">
        <authorList>
            <person name="Kucharzyk K."/>
            <person name="Murdoch R.W."/>
            <person name="Higgins S."/>
            <person name="Loffler F."/>
        </authorList>
    </citation>
    <scope>NUCLEOTIDE SEQUENCE</scope>
</reference>
<evidence type="ECO:0000259" key="1">
    <source>
        <dbReference type="Pfam" id="PF13649"/>
    </source>
</evidence>
<dbReference type="AlphaFoldDB" id="A0A644XXH8"/>
<dbReference type="Gene3D" id="3.40.50.150">
    <property type="entry name" value="Vaccinia Virus protein VP39"/>
    <property type="match status" value="1"/>
</dbReference>
<dbReference type="InterPro" id="IPR029063">
    <property type="entry name" value="SAM-dependent_MTases_sf"/>
</dbReference>
<dbReference type="CDD" id="cd02440">
    <property type="entry name" value="AdoMet_MTases"/>
    <property type="match status" value="1"/>
</dbReference>
<dbReference type="EMBL" id="VSSQ01003492">
    <property type="protein sequence ID" value="MPM20962.1"/>
    <property type="molecule type" value="Genomic_DNA"/>
</dbReference>
<organism evidence="2">
    <name type="scientific">bioreactor metagenome</name>
    <dbReference type="NCBI Taxonomy" id="1076179"/>
    <lineage>
        <taxon>unclassified sequences</taxon>
        <taxon>metagenomes</taxon>
        <taxon>ecological metagenomes</taxon>
    </lineage>
</organism>
<sequence length="191" mass="20994">MNKLVLFKRFLSNPARIGAIMPSSPSLCRMMVAGLELDHAAAVAELGPGTGVITREIVGACGRETRFFAVELDPVIYAEFRRALPEIAIFNDNAARLDELCRESGADLLDAVISGLPWAAFPPELQENILSAVLRALRPGGHFVTFAYIQGLPLPAGRRFRKLLKARFSTVSYSPVVWNNLPPAVVYRCRK</sequence>
<comment type="caution">
    <text evidence="2">The sequence shown here is derived from an EMBL/GenBank/DDBJ whole genome shotgun (WGS) entry which is preliminary data.</text>
</comment>
<gene>
    <name evidence="2" type="ORF">SDC9_67401</name>
</gene>
<accession>A0A644XXH8</accession>
<dbReference type="Pfam" id="PF13649">
    <property type="entry name" value="Methyltransf_25"/>
    <property type="match status" value="1"/>
</dbReference>
<protein>
    <recommendedName>
        <fullName evidence="1">Methyltransferase domain-containing protein</fullName>
    </recommendedName>
</protein>
<dbReference type="InterPro" id="IPR041698">
    <property type="entry name" value="Methyltransf_25"/>
</dbReference>
<proteinExistence type="predicted"/>
<name>A0A644XXH8_9ZZZZ</name>
<evidence type="ECO:0000313" key="2">
    <source>
        <dbReference type="EMBL" id="MPM20962.1"/>
    </source>
</evidence>
<dbReference type="SUPFAM" id="SSF53335">
    <property type="entry name" value="S-adenosyl-L-methionine-dependent methyltransferases"/>
    <property type="match status" value="1"/>
</dbReference>
<feature type="domain" description="Methyltransferase" evidence="1">
    <location>
        <begin position="43"/>
        <end position="141"/>
    </location>
</feature>